<evidence type="ECO:0000256" key="3">
    <source>
        <dbReference type="ARBA" id="ARBA00022722"/>
    </source>
</evidence>
<feature type="domain" description="Reverse transcriptase RNase H-like" evidence="8">
    <location>
        <begin position="418"/>
        <end position="510"/>
    </location>
</feature>
<dbReference type="Pfam" id="PF17917">
    <property type="entry name" value="RT_RNaseH"/>
    <property type="match status" value="1"/>
</dbReference>
<evidence type="ECO:0000256" key="4">
    <source>
        <dbReference type="ARBA" id="ARBA00022759"/>
    </source>
</evidence>
<protein>
    <submittedName>
        <fullName evidence="9">Uncharacterized protein</fullName>
    </submittedName>
</protein>
<dbReference type="AlphaFoldDB" id="A0A5J4P0I5"/>
<organism evidence="9 10">
    <name type="scientific">Paragonimus westermani</name>
    <dbReference type="NCBI Taxonomy" id="34504"/>
    <lineage>
        <taxon>Eukaryota</taxon>
        <taxon>Metazoa</taxon>
        <taxon>Spiralia</taxon>
        <taxon>Lophotrochozoa</taxon>
        <taxon>Platyhelminthes</taxon>
        <taxon>Trematoda</taxon>
        <taxon>Digenea</taxon>
        <taxon>Plagiorchiida</taxon>
        <taxon>Troglotremata</taxon>
        <taxon>Troglotrematidae</taxon>
        <taxon>Paragonimus</taxon>
    </lineage>
</organism>
<dbReference type="InterPro" id="IPR000477">
    <property type="entry name" value="RT_dom"/>
</dbReference>
<evidence type="ECO:0000313" key="9">
    <source>
        <dbReference type="EMBL" id="KAA3681307.1"/>
    </source>
</evidence>
<dbReference type="SUPFAM" id="SSF56672">
    <property type="entry name" value="DNA/RNA polymerases"/>
    <property type="match status" value="1"/>
</dbReference>
<dbReference type="Gene3D" id="3.10.10.10">
    <property type="entry name" value="HIV Type 1 Reverse Transcriptase, subunit A, domain 1"/>
    <property type="match status" value="1"/>
</dbReference>
<evidence type="ECO:0000313" key="10">
    <source>
        <dbReference type="Proteomes" id="UP000324629"/>
    </source>
</evidence>
<evidence type="ECO:0000256" key="2">
    <source>
        <dbReference type="ARBA" id="ARBA00022695"/>
    </source>
</evidence>
<sequence length="510" mass="56614">TGTPCGLPGKFLSHRQKPEESVDRFLRDLRELASKAFTHLAPIECERNICERFCMGLRNRDLQNKSILKPAESLSVALTKAKGCKALEQLDQKRAAEDSICSALRQHPLTPEPLPPTKPTSCPLDPKASCSLIHSRLTARPTNHRTAQAKPVRLLAANGTEMQVASSTSAGVQLGSFSGEHQFLACPHLQWKAILGMDFLGHVGGVLNLKEDQMVVGSFLVSLKKGRPADVCSTVDSKAEAPFEIGVLTPLRSDGSLLPMTTQLIQLLSEFKDVIALGNDAPGGTNLVQHEIDTSDHRPIRQAPWRLLVHYEQHLDRMITEMLEKRIIRPSVSPWSSPVALVIKKNGTLRLCVDYRKLNEITAKDPFPIPRIDATLDILHGAQWFSALDLASGYWQVEEKLTMPPILAFPDVSDGAGKFVLDTDASNVSIGALLSQETPDGEVVIAYASRCLDNCERNCSTTRRELLALIHFLRHFRPYLLGKPFKERTDHQSPQWLRNFRDSEGQAARW</sequence>
<comment type="caution">
    <text evidence="9">The sequence shown here is derived from an EMBL/GenBank/DDBJ whole genome shotgun (WGS) entry which is preliminary data.</text>
</comment>
<dbReference type="GO" id="GO:0003964">
    <property type="term" value="F:RNA-directed DNA polymerase activity"/>
    <property type="evidence" value="ECO:0007669"/>
    <property type="project" value="UniProtKB-KW"/>
</dbReference>
<keyword evidence="2" id="KW-0548">Nucleotidyltransferase</keyword>
<dbReference type="InterPro" id="IPR021109">
    <property type="entry name" value="Peptidase_aspartic_dom_sf"/>
</dbReference>
<keyword evidence="5" id="KW-0378">Hydrolase</keyword>
<dbReference type="Proteomes" id="UP000324629">
    <property type="component" value="Unassembled WGS sequence"/>
</dbReference>
<proteinExistence type="predicted"/>
<evidence type="ECO:0000256" key="1">
    <source>
        <dbReference type="ARBA" id="ARBA00022679"/>
    </source>
</evidence>
<dbReference type="PANTHER" id="PTHR37984">
    <property type="entry name" value="PROTEIN CBG26694"/>
    <property type="match status" value="1"/>
</dbReference>
<feature type="non-terminal residue" evidence="9">
    <location>
        <position position="510"/>
    </location>
</feature>
<gene>
    <name evidence="9" type="ORF">DEA37_0010560</name>
</gene>
<feature type="non-terminal residue" evidence="9">
    <location>
        <position position="1"/>
    </location>
</feature>
<reference evidence="9 10" key="1">
    <citation type="journal article" date="2019" name="Gigascience">
        <title>Whole-genome sequence of the oriental lung fluke Paragonimus westermani.</title>
        <authorList>
            <person name="Oey H."/>
            <person name="Zakrzewski M."/>
            <person name="Narain K."/>
            <person name="Devi K.R."/>
            <person name="Agatsuma T."/>
            <person name="Nawaratna S."/>
            <person name="Gobert G.N."/>
            <person name="Jones M.K."/>
            <person name="Ragan M.A."/>
            <person name="McManus D.P."/>
            <person name="Krause L."/>
        </authorList>
    </citation>
    <scope>NUCLEOTIDE SEQUENCE [LARGE SCALE GENOMIC DNA]</scope>
    <source>
        <strain evidence="9 10">IND2009</strain>
    </source>
</reference>
<feature type="domain" description="Reverse transcriptase" evidence="7">
    <location>
        <begin position="344"/>
        <end position="403"/>
    </location>
</feature>
<keyword evidence="6" id="KW-0695">RNA-directed DNA polymerase</keyword>
<dbReference type="GO" id="GO:0016787">
    <property type="term" value="F:hydrolase activity"/>
    <property type="evidence" value="ECO:0007669"/>
    <property type="project" value="UniProtKB-KW"/>
</dbReference>
<name>A0A5J4P0I5_9TREM</name>
<dbReference type="PANTHER" id="PTHR37984:SF5">
    <property type="entry name" value="PROTEIN NYNRIN-LIKE"/>
    <property type="match status" value="1"/>
</dbReference>
<keyword evidence="3" id="KW-0540">Nuclease</keyword>
<dbReference type="Gene3D" id="3.10.20.370">
    <property type="match status" value="1"/>
</dbReference>
<dbReference type="InterPro" id="IPR043502">
    <property type="entry name" value="DNA/RNA_pol_sf"/>
</dbReference>
<dbReference type="Pfam" id="PF00078">
    <property type="entry name" value="RVT_1"/>
    <property type="match status" value="1"/>
</dbReference>
<keyword evidence="10" id="KW-1185">Reference proteome</keyword>
<keyword evidence="1" id="KW-0808">Transferase</keyword>
<evidence type="ECO:0000259" key="8">
    <source>
        <dbReference type="Pfam" id="PF17917"/>
    </source>
</evidence>
<evidence type="ECO:0000256" key="6">
    <source>
        <dbReference type="ARBA" id="ARBA00022918"/>
    </source>
</evidence>
<dbReference type="EMBL" id="QNGE01000232">
    <property type="protein sequence ID" value="KAA3681307.1"/>
    <property type="molecule type" value="Genomic_DNA"/>
</dbReference>
<evidence type="ECO:0000256" key="5">
    <source>
        <dbReference type="ARBA" id="ARBA00022801"/>
    </source>
</evidence>
<dbReference type="FunFam" id="3.10.20.370:FF:000001">
    <property type="entry name" value="Retrovirus-related Pol polyprotein from transposon 17.6-like protein"/>
    <property type="match status" value="1"/>
</dbReference>
<keyword evidence="4" id="KW-0255">Endonuclease</keyword>
<accession>A0A5J4P0I5</accession>
<dbReference type="InterPro" id="IPR041373">
    <property type="entry name" value="RT_RNaseH"/>
</dbReference>
<dbReference type="CDD" id="cd01647">
    <property type="entry name" value="RT_LTR"/>
    <property type="match status" value="1"/>
</dbReference>
<dbReference type="CDD" id="cd09274">
    <property type="entry name" value="RNase_HI_RT_Ty3"/>
    <property type="match status" value="1"/>
</dbReference>
<evidence type="ECO:0000259" key="7">
    <source>
        <dbReference type="Pfam" id="PF00078"/>
    </source>
</evidence>
<dbReference type="Gene3D" id="2.40.70.10">
    <property type="entry name" value="Acid Proteases"/>
    <property type="match status" value="1"/>
</dbReference>
<dbReference type="InterPro" id="IPR050951">
    <property type="entry name" value="Retrovirus_Pol_polyprotein"/>
</dbReference>
<dbReference type="GO" id="GO:0004519">
    <property type="term" value="F:endonuclease activity"/>
    <property type="evidence" value="ECO:0007669"/>
    <property type="project" value="UniProtKB-KW"/>
</dbReference>